<dbReference type="GO" id="GO:0003924">
    <property type="term" value="F:GTPase activity"/>
    <property type="evidence" value="ECO:0007669"/>
    <property type="project" value="InterPro"/>
</dbReference>
<dbReference type="NCBIfam" id="TIGR00231">
    <property type="entry name" value="small_GTP"/>
    <property type="match status" value="1"/>
</dbReference>
<dbReference type="SMART" id="SM00175">
    <property type="entry name" value="RAB"/>
    <property type="match status" value="1"/>
</dbReference>
<dbReference type="PANTHER" id="PTHR11711">
    <property type="entry name" value="ADP RIBOSYLATION FACTOR-RELATED"/>
    <property type="match status" value="1"/>
</dbReference>
<proteinExistence type="inferred from homology"/>
<keyword evidence="10" id="KW-0479">Metal-binding</keyword>
<evidence type="ECO:0000256" key="11">
    <source>
        <dbReference type="RuleBase" id="RU003925"/>
    </source>
</evidence>
<evidence type="ECO:0000256" key="6">
    <source>
        <dbReference type="ARBA" id="ARBA00023034"/>
    </source>
</evidence>
<dbReference type="InterPro" id="IPR006689">
    <property type="entry name" value="Small_GTPase_ARF/SAR"/>
</dbReference>
<dbReference type="GO" id="GO:0016192">
    <property type="term" value="P:vesicle-mediated transport"/>
    <property type="evidence" value="ECO:0007669"/>
    <property type="project" value="UniProtKB-KW"/>
</dbReference>
<keyword evidence="5" id="KW-0653">Protein transport</keyword>
<keyword evidence="6" id="KW-0333">Golgi apparatus</keyword>
<dbReference type="GO" id="GO:0005794">
    <property type="term" value="C:Golgi apparatus"/>
    <property type="evidence" value="ECO:0007669"/>
    <property type="project" value="UniProtKB-SubCell"/>
</dbReference>
<dbReference type="PROSITE" id="PS51419">
    <property type="entry name" value="RAB"/>
    <property type="match status" value="1"/>
</dbReference>
<keyword evidence="3 9" id="KW-0547">Nucleotide-binding</keyword>
<comment type="subcellular location">
    <subcellularLocation>
        <location evidence="1">Golgi apparatus</location>
    </subcellularLocation>
</comment>
<keyword evidence="10" id="KW-0460">Magnesium</keyword>
<evidence type="ECO:0000256" key="2">
    <source>
        <dbReference type="ARBA" id="ARBA00010290"/>
    </source>
</evidence>
<evidence type="ECO:0000256" key="1">
    <source>
        <dbReference type="ARBA" id="ARBA00004555"/>
    </source>
</evidence>
<sequence>MIGLRGAGKSTLLYKLKLGNVVSTIPTVGFNIETIEYKNLSMTVWDIGGQHKISSLWKHYYHGANTVIFVIDSTDREGLGEIKEGINNLLVQNELKDTQFLIFANKQDMNGAMNTTEIVESLDLNSIKDREWYIQPCSVVRSDGIYEGFDWIANSLNKK</sequence>
<dbReference type="GO" id="GO:0046872">
    <property type="term" value="F:metal ion binding"/>
    <property type="evidence" value="ECO:0007669"/>
    <property type="project" value="UniProtKB-KW"/>
</dbReference>
<dbReference type="FunFam" id="3.40.50.300:FF:000412">
    <property type="entry name" value="ADP-ribosylation factor 1"/>
    <property type="match status" value="1"/>
</dbReference>
<dbReference type="GO" id="GO:0005525">
    <property type="term" value="F:GTP binding"/>
    <property type="evidence" value="ECO:0007669"/>
    <property type="project" value="UniProtKB-KW"/>
</dbReference>
<dbReference type="PROSITE" id="PS51417">
    <property type="entry name" value="ARF"/>
    <property type="match status" value="1"/>
</dbReference>
<evidence type="ECO:0000256" key="3">
    <source>
        <dbReference type="ARBA" id="ARBA00022741"/>
    </source>
</evidence>
<dbReference type="GO" id="GO:0030010">
    <property type="term" value="P:establishment of cell polarity"/>
    <property type="evidence" value="ECO:0007669"/>
    <property type="project" value="UniProtKB-ARBA"/>
</dbReference>
<keyword evidence="4" id="KW-0931">ER-Golgi transport</keyword>
<dbReference type="GO" id="GO:0015031">
    <property type="term" value="P:protein transport"/>
    <property type="evidence" value="ECO:0007669"/>
    <property type="project" value="UniProtKB-KW"/>
</dbReference>
<dbReference type="PRINTS" id="PR00328">
    <property type="entry name" value="SAR1GTPBP"/>
</dbReference>
<feature type="binding site" evidence="9">
    <location>
        <begin position="105"/>
        <end position="108"/>
    </location>
    <ligand>
        <name>GTP</name>
        <dbReference type="ChEBI" id="CHEBI:37565"/>
    </ligand>
</feature>
<evidence type="ECO:0000256" key="7">
    <source>
        <dbReference type="ARBA" id="ARBA00023134"/>
    </source>
</evidence>
<evidence type="ECO:0000256" key="9">
    <source>
        <dbReference type="PIRSR" id="PIRSR606689-1"/>
    </source>
</evidence>
<dbReference type="Proteomes" id="UP001344447">
    <property type="component" value="Unassembled WGS sequence"/>
</dbReference>
<feature type="binding site" evidence="9">
    <location>
        <begin position="3"/>
        <end position="10"/>
    </location>
    <ligand>
        <name>GTP</name>
        <dbReference type="ChEBI" id="CHEBI:37565"/>
    </ligand>
</feature>
<evidence type="ECO:0000256" key="10">
    <source>
        <dbReference type="PIRSR" id="PIRSR606689-2"/>
    </source>
</evidence>
<evidence type="ECO:0000256" key="5">
    <source>
        <dbReference type="ARBA" id="ARBA00022927"/>
    </source>
</evidence>
<feature type="binding site" evidence="9">
    <location>
        <position position="49"/>
    </location>
    <ligand>
        <name>GTP</name>
        <dbReference type="ChEBI" id="CHEBI:37565"/>
    </ligand>
</feature>
<comment type="function">
    <text evidence="8">GTP-binding protein that may be involved in protein trafficking. May modulate vesicle budding and uncoating within the Golgi apparatus.</text>
</comment>
<evidence type="ECO:0000313" key="12">
    <source>
        <dbReference type="EMBL" id="KAK5584064.1"/>
    </source>
</evidence>
<dbReference type="Gene3D" id="3.40.50.300">
    <property type="entry name" value="P-loop containing nucleotide triphosphate hydrolases"/>
    <property type="match status" value="1"/>
</dbReference>
<gene>
    <name evidence="12" type="ORF">RB653_005671</name>
</gene>
<evidence type="ECO:0008006" key="14">
    <source>
        <dbReference type="Google" id="ProtNLM"/>
    </source>
</evidence>
<dbReference type="InterPro" id="IPR027417">
    <property type="entry name" value="P-loop_NTPase"/>
</dbReference>
<dbReference type="SUPFAM" id="SSF52540">
    <property type="entry name" value="P-loop containing nucleoside triphosphate hydrolases"/>
    <property type="match status" value="1"/>
</dbReference>
<keyword evidence="7 9" id="KW-0342">GTP-binding</keyword>
<dbReference type="EMBL" id="JAVFKY010000001">
    <property type="protein sequence ID" value="KAK5584064.1"/>
    <property type="molecule type" value="Genomic_DNA"/>
</dbReference>
<organism evidence="12 13">
    <name type="scientific">Dictyostelium firmibasis</name>
    <dbReference type="NCBI Taxonomy" id="79012"/>
    <lineage>
        <taxon>Eukaryota</taxon>
        <taxon>Amoebozoa</taxon>
        <taxon>Evosea</taxon>
        <taxon>Eumycetozoa</taxon>
        <taxon>Dictyostelia</taxon>
        <taxon>Dictyosteliales</taxon>
        <taxon>Dictyosteliaceae</taxon>
        <taxon>Dictyostelium</taxon>
    </lineage>
</organism>
<name>A0AAN7U1S0_9MYCE</name>
<accession>A0AAN7U1S0</accession>
<dbReference type="InterPro" id="IPR024156">
    <property type="entry name" value="Small_GTPase_ARF"/>
</dbReference>
<keyword evidence="5" id="KW-0813">Transport</keyword>
<feature type="binding site" evidence="10">
    <location>
        <position position="27"/>
    </location>
    <ligand>
        <name>Mg(2+)</name>
        <dbReference type="ChEBI" id="CHEBI:18420"/>
    </ligand>
</feature>
<dbReference type="AlphaFoldDB" id="A0AAN7U1S0"/>
<evidence type="ECO:0000256" key="4">
    <source>
        <dbReference type="ARBA" id="ARBA00022892"/>
    </source>
</evidence>
<dbReference type="SMART" id="SM00178">
    <property type="entry name" value="SAR"/>
    <property type="match status" value="1"/>
</dbReference>
<reference evidence="12 13" key="1">
    <citation type="submission" date="2023-11" db="EMBL/GenBank/DDBJ databases">
        <title>Dfirmibasis_genome.</title>
        <authorList>
            <person name="Edelbroek B."/>
            <person name="Kjellin J."/>
            <person name="Jerlstrom-Hultqvist J."/>
            <person name="Soderbom F."/>
        </authorList>
    </citation>
    <scope>NUCLEOTIDE SEQUENCE [LARGE SCALE GENOMIC DNA]</scope>
    <source>
        <strain evidence="12 13">TNS-C-14</strain>
    </source>
</reference>
<keyword evidence="13" id="KW-1185">Reference proteome</keyword>
<dbReference type="InterPro" id="IPR005225">
    <property type="entry name" value="Small_GTP-bd"/>
</dbReference>
<feature type="binding site" evidence="10">
    <location>
        <position position="10"/>
    </location>
    <ligand>
        <name>Mg(2+)</name>
        <dbReference type="ChEBI" id="CHEBI:18420"/>
    </ligand>
</feature>
<evidence type="ECO:0000256" key="8">
    <source>
        <dbReference type="ARBA" id="ARBA00059050"/>
    </source>
</evidence>
<comment type="caution">
    <text evidence="12">The sequence shown here is derived from an EMBL/GenBank/DDBJ whole genome shotgun (WGS) entry which is preliminary data.</text>
</comment>
<comment type="similarity">
    <text evidence="2 11">Belongs to the small GTPase superfamily. Arf family.</text>
</comment>
<protein>
    <recommendedName>
        <fullName evidence="14">ADP-ribosylation factor</fullName>
    </recommendedName>
</protein>
<evidence type="ECO:0000313" key="13">
    <source>
        <dbReference type="Proteomes" id="UP001344447"/>
    </source>
</evidence>
<dbReference type="CDD" id="cd00878">
    <property type="entry name" value="Arf_Arl"/>
    <property type="match status" value="1"/>
</dbReference>
<dbReference type="Pfam" id="PF00025">
    <property type="entry name" value="Arf"/>
    <property type="match status" value="1"/>
</dbReference>
<dbReference type="SMART" id="SM00177">
    <property type="entry name" value="ARF"/>
    <property type="match status" value="1"/>
</dbReference>